<reference evidence="1 2" key="1">
    <citation type="submission" date="2016-10" db="EMBL/GenBank/DDBJ databases">
        <authorList>
            <person name="Varghese N."/>
            <person name="Submissions S."/>
        </authorList>
    </citation>
    <scope>NUCLEOTIDE SEQUENCE [LARGE SCALE GENOMIC DNA]</scope>
    <source>
        <strain evidence="1 2">DSM 9169</strain>
    </source>
</reference>
<dbReference type="Proteomes" id="UP000198976">
    <property type="component" value="Chromosome I"/>
</dbReference>
<sequence length="100" mass="11298">MPEHYEACDYGDYILTVDHDEYGTETEIYPRTDAPLSDTGGLDSIHPTTMQAAHAAIIFAKAAVLAEGYRFDWRASSEYILGMLLRILHDHPEIEAERNI</sequence>
<dbReference type="EMBL" id="LT629792">
    <property type="protein sequence ID" value="SDT85828.1"/>
    <property type="molecule type" value="Genomic_DNA"/>
</dbReference>
<keyword evidence="2" id="KW-1185">Reference proteome</keyword>
<accession>A0ABY0V4Y0</accession>
<evidence type="ECO:0000313" key="2">
    <source>
        <dbReference type="Proteomes" id="UP000198976"/>
    </source>
</evidence>
<dbReference type="RefSeq" id="WP_092648116.1">
    <property type="nucleotide sequence ID" value="NZ_LT629792.1"/>
</dbReference>
<proteinExistence type="predicted"/>
<protein>
    <submittedName>
        <fullName evidence="1">Uncharacterized protein</fullName>
    </submittedName>
</protein>
<name>A0ABY0V4Y0_9ACTO</name>
<gene>
    <name evidence="1" type="ORF">SAMN04489714_0170</name>
</gene>
<organism evidence="1 2">
    <name type="scientific">Schaalia radingae</name>
    <dbReference type="NCBI Taxonomy" id="131110"/>
    <lineage>
        <taxon>Bacteria</taxon>
        <taxon>Bacillati</taxon>
        <taxon>Actinomycetota</taxon>
        <taxon>Actinomycetes</taxon>
        <taxon>Actinomycetales</taxon>
        <taxon>Actinomycetaceae</taxon>
        <taxon>Schaalia</taxon>
    </lineage>
</organism>
<evidence type="ECO:0000313" key="1">
    <source>
        <dbReference type="EMBL" id="SDT85828.1"/>
    </source>
</evidence>